<dbReference type="InterPro" id="IPR002347">
    <property type="entry name" value="SDR_fam"/>
</dbReference>
<gene>
    <name evidence="4" type="ORF">IE4872_CH02413</name>
</gene>
<dbReference type="Gene3D" id="3.40.50.720">
    <property type="entry name" value="NAD(P)-binding Rossmann-like Domain"/>
    <property type="match status" value="1"/>
</dbReference>
<dbReference type="Proteomes" id="UP000184749">
    <property type="component" value="Chromosome"/>
</dbReference>
<keyword evidence="2" id="KW-0560">Oxidoreductase</keyword>
<protein>
    <recommendedName>
        <fullName evidence="3">Probable oxidoreductase</fullName>
    </recommendedName>
</protein>
<evidence type="ECO:0000256" key="1">
    <source>
        <dbReference type="ARBA" id="ARBA00006484"/>
    </source>
</evidence>
<accession>A0A1L5NJE5</accession>
<dbReference type="FunFam" id="3.40.50.720:FF:000594">
    <property type="entry name" value="Short-chain oxidoreductase"/>
    <property type="match status" value="1"/>
</dbReference>
<comment type="similarity">
    <text evidence="1">Belongs to the short-chain dehydrogenases/reductases (SDR) family.</text>
</comment>
<dbReference type="InterPro" id="IPR036291">
    <property type="entry name" value="NAD(P)-bd_dom_sf"/>
</dbReference>
<dbReference type="GO" id="GO:0016491">
    <property type="term" value="F:oxidoreductase activity"/>
    <property type="evidence" value="ECO:0007669"/>
    <property type="project" value="UniProtKB-KW"/>
</dbReference>
<dbReference type="PRINTS" id="PR00081">
    <property type="entry name" value="GDHRDH"/>
</dbReference>
<evidence type="ECO:0000256" key="2">
    <source>
        <dbReference type="ARBA" id="ARBA00023002"/>
    </source>
</evidence>
<evidence type="ECO:0000313" key="4">
    <source>
        <dbReference type="EMBL" id="APO68027.1"/>
    </source>
</evidence>
<dbReference type="PANTHER" id="PTHR24320:SF266">
    <property type="entry name" value="DEHYDROGENASE_REDUCTASE SDR FAMILY MEMBER 12"/>
    <property type="match status" value="1"/>
</dbReference>
<dbReference type="SUPFAM" id="SSF51735">
    <property type="entry name" value="NAD(P)-binding Rossmann-fold domains"/>
    <property type="match status" value="1"/>
</dbReference>
<dbReference type="PANTHER" id="PTHR24320">
    <property type="entry name" value="RETINOL DEHYDROGENASE"/>
    <property type="match status" value="1"/>
</dbReference>
<dbReference type="EMBL" id="CP017101">
    <property type="protein sequence ID" value="APO68027.1"/>
    <property type="molecule type" value="Genomic_DNA"/>
</dbReference>
<dbReference type="STRING" id="56730.IE4872_CH02413"/>
<evidence type="ECO:0000313" key="5">
    <source>
        <dbReference type="Proteomes" id="UP000184749"/>
    </source>
</evidence>
<dbReference type="Pfam" id="PF00106">
    <property type="entry name" value="adh_short"/>
    <property type="match status" value="1"/>
</dbReference>
<organism evidence="4 5">
    <name type="scientific">Rhizobium gallicum</name>
    <dbReference type="NCBI Taxonomy" id="56730"/>
    <lineage>
        <taxon>Bacteria</taxon>
        <taxon>Pseudomonadati</taxon>
        <taxon>Pseudomonadota</taxon>
        <taxon>Alphaproteobacteria</taxon>
        <taxon>Hyphomicrobiales</taxon>
        <taxon>Rhizobiaceae</taxon>
        <taxon>Rhizobium/Agrobacterium group</taxon>
        <taxon>Rhizobium</taxon>
    </lineage>
</organism>
<name>A0A1L5NJE5_9HYPH</name>
<proteinExistence type="inferred from homology"/>
<dbReference type="AlphaFoldDB" id="A0A1L5NJE5"/>
<sequence>MLQLPFGFHSTASDVLKGIDLHGKTMIVTGGASGIGTETTAALAAAGASVVIAARRPDAAEVVARDLRARTANPNIQVRLLDLSDLRSVTRFLDGWEGPIHALVNNAGIMALPELQRTSEGWEMQFATNFLGHFALTLGLRRFLALANGARVLSVSSSGSLFGPVVWDDPHFRFVPYDPLLAYAQSKTACTLLSVGITERWDDDGISSNALNPGAIATNLQRHTGGLRTPELLRKTPEEGAATSVLLAASPLVEGTSGRYFENCAEAPVVESRPESRLEGVAGYALDSANAERLWNMSLGLLEQRCPGS</sequence>
<reference evidence="4 5" key="1">
    <citation type="submission" date="2016-09" db="EMBL/GenBank/DDBJ databases">
        <title>The complete genome sequences of Rhizobium gallicum, symbiovars gallicum and phaseoli, symbionts associated to common bean (Phaseolus vulgaris).</title>
        <authorList>
            <person name="Bustos P."/>
            <person name="Santamaria R.I."/>
            <person name="Perez-Carrascal O.M."/>
            <person name="Juarez S."/>
            <person name="Lozano L."/>
            <person name="Martinez-Flores I."/>
            <person name="Martinez-Romero E."/>
            <person name="Cevallos M."/>
            <person name="Romero D."/>
            <person name="Davila G."/>
            <person name="Gonzalez V."/>
        </authorList>
    </citation>
    <scope>NUCLEOTIDE SEQUENCE [LARGE SCALE GENOMIC DNA]</scope>
    <source>
        <strain evidence="4 5">IE4872</strain>
    </source>
</reference>
<evidence type="ECO:0000256" key="3">
    <source>
        <dbReference type="ARBA" id="ARBA00071493"/>
    </source>
</evidence>